<evidence type="ECO:0000256" key="1">
    <source>
        <dbReference type="ARBA" id="ARBA00022801"/>
    </source>
</evidence>
<dbReference type="EC" id="3.5.3.12" evidence="2"/>
<dbReference type="GO" id="GO:0004668">
    <property type="term" value="F:protein-arginine deiminase activity"/>
    <property type="evidence" value="ECO:0007669"/>
    <property type="project" value="InterPro"/>
</dbReference>
<dbReference type="AlphaFoldDB" id="A0A7C8HJI1"/>
<sequence>MSKIPKSCHYTMPPEWNPHACTFLEWPARKEIWHEHLTETYKAYGDVARAIAKFEPVVMIVNKDTIFQASHYCGPEVQLLEIPHDDSWMRDNGPTFLINQKGELAGINWKFNAWGEKYYPFENDNQVAFRLLKKLNIPCFDAPIILEGGSIHVDGEGTLLTTEECLLNPNRNPHLSKEDIESVLMNYLNVEKIIWLKKGLYGDETDGHVDNIACFAKPGTILIQTCKDPSDPNYDISKENIEILKHSTDAKGHSFEIIEIEQPPAMYEEGQRLSLSYINFYFTNGGIVVPVFGGICQEADENALNILQGIFPDRKIVPVNGLPIVRGGGNIHCITQQMPAGNPYMMMKEVI</sequence>
<keyword evidence="4" id="KW-1185">Reference proteome</keyword>
<organism evidence="3 4">
    <name type="scientific">Defluviitalea raffinosedens</name>
    <dbReference type="NCBI Taxonomy" id="1450156"/>
    <lineage>
        <taxon>Bacteria</taxon>
        <taxon>Bacillati</taxon>
        <taxon>Bacillota</taxon>
        <taxon>Clostridia</taxon>
        <taxon>Lachnospirales</taxon>
        <taxon>Defluviitaleaceae</taxon>
        <taxon>Defluviitalea</taxon>
    </lineage>
</organism>
<accession>A0A7C8HJI1</accession>
<dbReference type="NCBIfam" id="TIGR03380">
    <property type="entry name" value="agmatine_aguA"/>
    <property type="match status" value="1"/>
</dbReference>
<evidence type="ECO:0000313" key="3">
    <source>
        <dbReference type="EMBL" id="KAE9636324.1"/>
    </source>
</evidence>
<dbReference type="InterPro" id="IPR017754">
    <property type="entry name" value="Agmatine_deiminase"/>
</dbReference>
<dbReference type="Gene3D" id="3.75.10.10">
    <property type="entry name" value="L-arginine/glycine Amidinotransferase, Chain A"/>
    <property type="match status" value="1"/>
</dbReference>
<gene>
    <name evidence="2 3" type="primary">aguA</name>
    <name evidence="3" type="ORF">GND95_04175</name>
</gene>
<feature type="active site" description="Amidino-cysteine intermediate" evidence="2">
    <location>
        <position position="333"/>
    </location>
</feature>
<dbReference type="OrthoDB" id="9808013at2"/>
<proteinExistence type="inferred from homology"/>
<dbReference type="HAMAP" id="MF_01841">
    <property type="entry name" value="Agmatine_deimin"/>
    <property type="match status" value="1"/>
</dbReference>
<dbReference type="GO" id="GO:0047632">
    <property type="term" value="F:agmatine deiminase activity"/>
    <property type="evidence" value="ECO:0007669"/>
    <property type="project" value="UniProtKB-UniRule"/>
</dbReference>
<dbReference type="SUPFAM" id="SSF55909">
    <property type="entry name" value="Pentein"/>
    <property type="match status" value="1"/>
</dbReference>
<dbReference type="InterPro" id="IPR007466">
    <property type="entry name" value="Peptidyl-Arg-deiminase_porph"/>
</dbReference>
<dbReference type="PANTHER" id="PTHR31377">
    <property type="entry name" value="AGMATINE DEIMINASE-RELATED"/>
    <property type="match status" value="1"/>
</dbReference>
<dbReference type="GO" id="GO:0009446">
    <property type="term" value="P:putrescine biosynthetic process"/>
    <property type="evidence" value="ECO:0007669"/>
    <property type="project" value="InterPro"/>
</dbReference>
<reference evidence="3 4" key="1">
    <citation type="submission" date="2019-12" db="EMBL/GenBank/DDBJ databases">
        <title>Defluviitalea raffinosedens, isolated from a biogas fermenter, genome sequencing and characterization.</title>
        <authorList>
            <person name="Rettenmaier R."/>
            <person name="Schneider M."/>
            <person name="Neuhaus K."/>
            <person name="Liebl W."/>
            <person name="Zverlov V."/>
        </authorList>
    </citation>
    <scope>NUCLEOTIDE SEQUENCE [LARGE SCALE GENOMIC DNA]</scope>
    <source>
        <strain evidence="3 4">249c-K6</strain>
    </source>
</reference>
<comment type="similarity">
    <text evidence="2">Belongs to the agmatine deiminase family.</text>
</comment>
<dbReference type="RefSeq" id="WP_158739575.1">
    <property type="nucleotide sequence ID" value="NZ_WSLF01000002.1"/>
</dbReference>
<comment type="catalytic activity">
    <reaction evidence="2">
        <text>agmatine + H2O = N-carbamoylputrescine + NH4(+)</text>
        <dbReference type="Rhea" id="RHEA:18037"/>
        <dbReference type="ChEBI" id="CHEBI:15377"/>
        <dbReference type="ChEBI" id="CHEBI:28938"/>
        <dbReference type="ChEBI" id="CHEBI:58145"/>
        <dbReference type="ChEBI" id="CHEBI:58318"/>
        <dbReference type="EC" id="3.5.3.12"/>
    </reaction>
</comment>
<protein>
    <recommendedName>
        <fullName evidence="2">Putative agmatine deiminase</fullName>
        <ecNumber evidence="2">3.5.3.12</ecNumber>
    </recommendedName>
    <alternativeName>
        <fullName evidence="2">Agmatine iminohydrolase</fullName>
    </alternativeName>
</protein>
<dbReference type="Proteomes" id="UP000483018">
    <property type="component" value="Unassembled WGS sequence"/>
</dbReference>
<evidence type="ECO:0000313" key="4">
    <source>
        <dbReference type="Proteomes" id="UP000483018"/>
    </source>
</evidence>
<dbReference type="Pfam" id="PF04371">
    <property type="entry name" value="PAD_porph"/>
    <property type="match status" value="1"/>
</dbReference>
<evidence type="ECO:0000256" key="2">
    <source>
        <dbReference type="HAMAP-Rule" id="MF_01841"/>
    </source>
</evidence>
<dbReference type="PANTHER" id="PTHR31377:SF0">
    <property type="entry name" value="AGMATINE DEIMINASE-RELATED"/>
    <property type="match status" value="1"/>
</dbReference>
<dbReference type="EMBL" id="WSLF01000002">
    <property type="protein sequence ID" value="KAE9636324.1"/>
    <property type="molecule type" value="Genomic_DNA"/>
</dbReference>
<keyword evidence="1 2" id="KW-0378">Hydrolase</keyword>
<comment type="caution">
    <text evidence="3">The sequence shown here is derived from an EMBL/GenBank/DDBJ whole genome shotgun (WGS) entry which is preliminary data.</text>
</comment>
<name>A0A7C8HJI1_9FIRM</name>